<reference evidence="2" key="1">
    <citation type="submission" date="2017-10" db="EMBL/GenBank/DDBJ databases">
        <authorList>
            <person name="Frank J."/>
        </authorList>
    </citation>
    <scope>NUCLEOTIDE SEQUENCE [LARGE SCALE GENOMIC DNA]</scope>
</reference>
<dbReference type="Proteomes" id="UP000221734">
    <property type="component" value="Chromosome Kuenenia_stuttgartiensis_MBR1"/>
</dbReference>
<organism evidence="1 2">
    <name type="scientific">Kuenenia stuttgartiensis</name>
    <dbReference type="NCBI Taxonomy" id="174633"/>
    <lineage>
        <taxon>Bacteria</taxon>
        <taxon>Pseudomonadati</taxon>
        <taxon>Planctomycetota</taxon>
        <taxon>Candidatus Brocadiia</taxon>
        <taxon>Candidatus Brocadiales</taxon>
        <taxon>Candidatus Brocadiaceae</taxon>
        <taxon>Candidatus Kuenenia</taxon>
    </lineage>
</organism>
<dbReference type="AlphaFoldDB" id="A0A2C9CJB4"/>
<dbReference type="PANTHER" id="PTHR36454">
    <property type="entry name" value="LMO2823 PROTEIN"/>
    <property type="match status" value="1"/>
</dbReference>
<dbReference type="RefSeq" id="WP_099326211.1">
    <property type="nucleotide sequence ID" value="NZ_LT934425.1"/>
</dbReference>
<proteinExistence type="predicted"/>
<gene>
    <name evidence="1" type="ORF">KSMBR1_3186</name>
</gene>
<evidence type="ECO:0000313" key="2">
    <source>
        <dbReference type="Proteomes" id="UP000221734"/>
    </source>
</evidence>
<keyword evidence="2" id="KW-1185">Reference proteome</keyword>
<sequence>MVIIKPFRGLRYNHDIIKDCSAVMTPPYDVISPAEQERYYRNHPNNMIRLDLGKEFPEDTEADNRYTRASEFLEEWMKAGILKQEDAPAIYIYDQEFSYGGKHFIRRGFIALVRLEPFDTGSIYPHEQTLPGPKADRLKLMQSCKANLSSIFALFPDEDNAADNYLHSITTTKPEIDFVDDSGVTNKLWVIREKKTIDKLIEIMKGKALFIADGHHRYETSLVYKEQKHKENGGQNRELPSDYVMMVCVSMNNPGLQIFPFHRVVRQIKDFNPDHVLHSLKEFFEIEYMENSGGIDAIMRKLNSDSAPHCFVMYAGQGDRYSLLRLNDKRILEKVFANDHPEWKHLDAGILHSIVLKRILGINSDEAGLKDFIKYVKNETEAVSLVQSGAFQAAFILRPTLIEQVREIALAHKVMPPKSTYFYPKLITGVVINKIN</sequence>
<dbReference type="PANTHER" id="PTHR36454:SF1">
    <property type="entry name" value="DUF1015 DOMAIN-CONTAINING PROTEIN"/>
    <property type="match status" value="1"/>
</dbReference>
<protein>
    <submittedName>
        <fullName evidence="1">Uncharacterized protein</fullName>
    </submittedName>
</protein>
<accession>A0A2C9CJB4</accession>
<dbReference type="Pfam" id="PF06245">
    <property type="entry name" value="DUF1015"/>
    <property type="match status" value="1"/>
</dbReference>
<evidence type="ECO:0000313" key="1">
    <source>
        <dbReference type="EMBL" id="SOH05663.1"/>
    </source>
</evidence>
<dbReference type="KEGG" id="kst:KSMBR1_3186"/>
<dbReference type="InterPro" id="IPR008323">
    <property type="entry name" value="UCP033563"/>
</dbReference>
<name>A0A2C9CJB4_KUEST</name>
<dbReference type="PIRSF" id="PIRSF033563">
    <property type="entry name" value="UCP033563"/>
    <property type="match status" value="1"/>
</dbReference>
<dbReference type="EMBL" id="LT934425">
    <property type="protein sequence ID" value="SOH05663.1"/>
    <property type="molecule type" value="Genomic_DNA"/>
</dbReference>
<dbReference type="OrthoDB" id="9781616at2"/>